<gene>
    <name evidence="1" type="ORF">GCM10009839_88830</name>
</gene>
<proteinExistence type="predicted"/>
<keyword evidence="2" id="KW-1185">Reference proteome</keyword>
<name>A0ABN2VNY0_9ACTN</name>
<dbReference type="EMBL" id="BAAAQN010000093">
    <property type="protein sequence ID" value="GAA2063699.1"/>
    <property type="molecule type" value="Genomic_DNA"/>
</dbReference>
<dbReference type="Proteomes" id="UP001500751">
    <property type="component" value="Unassembled WGS sequence"/>
</dbReference>
<protein>
    <submittedName>
        <fullName evidence="1">Uncharacterized protein</fullName>
    </submittedName>
</protein>
<sequence length="75" mass="7528">MPACASGLFWSTGVDGDDTVAETVGVAPVVAVPVVDGPGDKGVFAPPDEVLAQLAVASSTAPRTTPAEARPPRER</sequence>
<evidence type="ECO:0000313" key="2">
    <source>
        <dbReference type="Proteomes" id="UP001500751"/>
    </source>
</evidence>
<comment type="caution">
    <text evidence="1">The sequence shown here is derived from an EMBL/GenBank/DDBJ whole genome shotgun (WGS) entry which is preliminary data.</text>
</comment>
<evidence type="ECO:0000313" key="1">
    <source>
        <dbReference type="EMBL" id="GAA2063699.1"/>
    </source>
</evidence>
<accession>A0ABN2VNY0</accession>
<organism evidence="1 2">
    <name type="scientific">Catenulispora yoronensis</name>
    <dbReference type="NCBI Taxonomy" id="450799"/>
    <lineage>
        <taxon>Bacteria</taxon>
        <taxon>Bacillati</taxon>
        <taxon>Actinomycetota</taxon>
        <taxon>Actinomycetes</taxon>
        <taxon>Catenulisporales</taxon>
        <taxon>Catenulisporaceae</taxon>
        <taxon>Catenulispora</taxon>
    </lineage>
</organism>
<reference evidence="2" key="1">
    <citation type="journal article" date="2019" name="Int. J. Syst. Evol. Microbiol.">
        <title>The Global Catalogue of Microorganisms (GCM) 10K type strain sequencing project: providing services to taxonomists for standard genome sequencing and annotation.</title>
        <authorList>
            <consortium name="The Broad Institute Genomics Platform"/>
            <consortium name="The Broad Institute Genome Sequencing Center for Infectious Disease"/>
            <person name="Wu L."/>
            <person name="Ma J."/>
        </authorList>
    </citation>
    <scope>NUCLEOTIDE SEQUENCE [LARGE SCALE GENOMIC DNA]</scope>
    <source>
        <strain evidence="2">JCM 16014</strain>
    </source>
</reference>